<evidence type="ECO:0000256" key="2">
    <source>
        <dbReference type="ARBA" id="ARBA00022722"/>
    </source>
</evidence>
<dbReference type="SUPFAM" id="SSF88723">
    <property type="entry name" value="PIN domain-like"/>
    <property type="match status" value="1"/>
</dbReference>
<dbReference type="AlphaFoldDB" id="A1HRI0"/>
<dbReference type="InterPro" id="IPR002716">
    <property type="entry name" value="PIN_dom"/>
</dbReference>
<feature type="binding site" evidence="5">
    <location>
        <position position="111"/>
    </location>
    <ligand>
        <name>Mg(2+)</name>
        <dbReference type="ChEBI" id="CHEBI:18420"/>
    </ligand>
</feature>
<comment type="function">
    <text evidence="5">Toxic component of a toxin-antitoxin (TA) system. An RNase.</text>
</comment>
<dbReference type="Gene3D" id="3.40.50.1010">
    <property type="entry name" value="5'-nuclease"/>
    <property type="match status" value="1"/>
</dbReference>
<keyword evidence="5" id="KW-0800">Toxin</keyword>
<dbReference type="PANTHER" id="PTHR38826:SF5">
    <property type="entry name" value="RIBONUCLEASE VAPC13"/>
    <property type="match status" value="1"/>
</dbReference>
<organism evidence="7 8">
    <name type="scientific">Thermosinus carboxydivorans Nor1</name>
    <dbReference type="NCBI Taxonomy" id="401526"/>
    <lineage>
        <taxon>Bacteria</taxon>
        <taxon>Bacillati</taxon>
        <taxon>Bacillota</taxon>
        <taxon>Negativicutes</taxon>
        <taxon>Selenomonadales</taxon>
        <taxon>Sporomusaceae</taxon>
        <taxon>Thermosinus</taxon>
    </lineage>
</organism>
<accession>A1HRI0</accession>
<protein>
    <recommendedName>
        <fullName evidence="5">Ribonuclease VapC</fullName>
        <shortName evidence="5">RNase VapC</shortName>
        <ecNumber evidence="5">3.1.-.-</ecNumber>
    </recommendedName>
    <alternativeName>
        <fullName evidence="5">Toxin VapC</fullName>
    </alternativeName>
</protein>
<evidence type="ECO:0000313" key="7">
    <source>
        <dbReference type="EMBL" id="EAX47311.1"/>
    </source>
</evidence>
<comment type="caution">
    <text evidence="7">The sequence shown here is derived from an EMBL/GenBank/DDBJ whole genome shotgun (WGS) entry which is preliminary data.</text>
</comment>
<dbReference type="eggNOG" id="COG5611">
    <property type="taxonomic scope" value="Bacteria"/>
</dbReference>
<dbReference type="EC" id="3.1.-.-" evidence="5"/>
<reference evidence="7 8" key="2">
    <citation type="submission" date="2007-01" db="EMBL/GenBank/DDBJ databases">
        <title>Sequencing of the draft genome and assembly of Thermosinus carboxydivorans Nor1.</title>
        <authorList>
            <consortium name="US DOE Joint Genome Institute (JGI-PGF)"/>
            <person name="Copeland A."/>
            <person name="Lucas S."/>
            <person name="Lapidus A."/>
            <person name="Barry K."/>
            <person name="Glavina del Rio T."/>
            <person name="Dalin E."/>
            <person name="Tice H."/>
            <person name="Bruce D."/>
            <person name="Pitluck S."/>
            <person name="Richardson P."/>
        </authorList>
    </citation>
    <scope>NUCLEOTIDE SEQUENCE [LARGE SCALE GENOMIC DNA]</scope>
    <source>
        <strain evidence="7 8">Nor1</strain>
    </source>
</reference>
<keyword evidence="2 5" id="KW-0540">Nuclease</keyword>
<evidence type="ECO:0000256" key="3">
    <source>
        <dbReference type="ARBA" id="ARBA00022723"/>
    </source>
</evidence>
<dbReference type="GO" id="GO:0000287">
    <property type="term" value="F:magnesium ion binding"/>
    <property type="evidence" value="ECO:0007669"/>
    <property type="project" value="UniProtKB-UniRule"/>
</dbReference>
<dbReference type="Pfam" id="PF01850">
    <property type="entry name" value="PIN"/>
    <property type="match status" value="1"/>
</dbReference>
<dbReference type="Proteomes" id="UP000005139">
    <property type="component" value="Unassembled WGS sequence"/>
</dbReference>
<gene>
    <name evidence="5" type="primary">vapC</name>
    <name evidence="7" type="ORF">TcarDRAFT_1329</name>
</gene>
<reference evidence="7 8" key="1">
    <citation type="submission" date="2007-01" db="EMBL/GenBank/DDBJ databases">
        <title>Annotation of the draft genome assembly of Thermosinus carboxydivorans Nor1.</title>
        <authorList>
            <consortium name="US DOE Joint Genome Institute (JGI-ORNL)"/>
            <person name="Larimer F."/>
            <person name="Land M."/>
            <person name="Hauser L."/>
        </authorList>
    </citation>
    <scope>NUCLEOTIDE SEQUENCE [LARGE SCALE GENOMIC DNA]</scope>
    <source>
        <strain evidence="7 8">Nor1</strain>
    </source>
</reference>
<dbReference type="GO" id="GO:0016787">
    <property type="term" value="F:hydrolase activity"/>
    <property type="evidence" value="ECO:0007669"/>
    <property type="project" value="UniProtKB-KW"/>
</dbReference>
<keyword evidence="4 5" id="KW-0378">Hydrolase</keyword>
<dbReference type="HAMAP" id="MF_00265">
    <property type="entry name" value="VapC_Nob1"/>
    <property type="match status" value="1"/>
</dbReference>
<dbReference type="InterPro" id="IPR029060">
    <property type="entry name" value="PIN-like_dom_sf"/>
</dbReference>
<evidence type="ECO:0000256" key="5">
    <source>
        <dbReference type="HAMAP-Rule" id="MF_00265"/>
    </source>
</evidence>
<comment type="cofactor">
    <cofactor evidence="5">
        <name>Mg(2+)</name>
        <dbReference type="ChEBI" id="CHEBI:18420"/>
    </cofactor>
</comment>
<dbReference type="GO" id="GO:0090729">
    <property type="term" value="F:toxin activity"/>
    <property type="evidence" value="ECO:0007669"/>
    <property type="project" value="UniProtKB-KW"/>
</dbReference>
<dbReference type="EMBL" id="AAWL01000011">
    <property type="protein sequence ID" value="EAX47311.1"/>
    <property type="molecule type" value="Genomic_DNA"/>
</dbReference>
<name>A1HRI0_9FIRM</name>
<feature type="domain" description="PIN" evidence="6">
    <location>
        <begin position="13"/>
        <end position="138"/>
    </location>
</feature>
<evidence type="ECO:0000259" key="6">
    <source>
        <dbReference type="Pfam" id="PF01850"/>
    </source>
</evidence>
<keyword evidence="5" id="KW-0460">Magnesium</keyword>
<keyword evidence="1 5" id="KW-1277">Toxin-antitoxin system</keyword>
<keyword evidence="3 5" id="KW-0479">Metal-binding</keyword>
<keyword evidence="8" id="KW-1185">Reference proteome</keyword>
<evidence type="ECO:0000256" key="1">
    <source>
        <dbReference type="ARBA" id="ARBA00022649"/>
    </source>
</evidence>
<feature type="binding site" evidence="5">
    <location>
        <position position="15"/>
    </location>
    <ligand>
        <name>Mg(2+)</name>
        <dbReference type="ChEBI" id="CHEBI:18420"/>
    </ligand>
</feature>
<evidence type="ECO:0000256" key="4">
    <source>
        <dbReference type="ARBA" id="ARBA00022801"/>
    </source>
</evidence>
<sequence>MNGCAPSATPRRLIDTNIMLRYLVGDGGEQAIKARGLFQDASDGKVILVIPEVVLVECVHVLRSYYRVDRADIAKALRGVIRLPGVETMTPAPVLTRSLDFFASVNVPWPDALIAANALEQMAPEIYSFDGHFDKFDGVRKLTP</sequence>
<dbReference type="GO" id="GO:0004540">
    <property type="term" value="F:RNA nuclease activity"/>
    <property type="evidence" value="ECO:0007669"/>
    <property type="project" value="InterPro"/>
</dbReference>
<dbReference type="OrthoDB" id="1684714at2"/>
<dbReference type="PANTHER" id="PTHR38826">
    <property type="entry name" value="RIBONUCLEASE VAPC13"/>
    <property type="match status" value="1"/>
</dbReference>
<evidence type="ECO:0000313" key="8">
    <source>
        <dbReference type="Proteomes" id="UP000005139"/>
    </source>
</evidence>
<proteinExistence type="inferred from homology"/>
<dbReference type="InterPro" id="IPR052106">
    <property type="entry name" value="PINc/VapC_TA"/>
</dbReference>
<comment type="similarity">
    <text evidence="5">Belongs to the PINc/VapC protein family.</text>
</comment>
<dbReference type="InterPro" id="IPR022907">
    <property type="entry name" value="VapC_family"/>
</dbReference>
<dbReference type="RefSeq" id="WP_007289638.1">
    <property type="nucleotide sequence ID" value="NZ_AAWL01000011.1"/>
</dbReference>